<dbReference type="InterPro" id="IPR012338">
    <property type="entry name" value="Beta-lactam/transpept-like"/>
</dbReference>
<accession>A0A6J4JIS6</accession>
<evidence type="ECO:0000313" key="2">
    <source>
        <dbReference type="EMBL" id="CAA9277951.1"/>
    </source>
</evidence>
<dbReference type="PANTHER" id="PTHR43283">
    <property type="entry name" value="BETA-LACTAMASE-RELATED"/>
    <property type="match status" value="1"/>
</dbReference>
<dbReference type="Gene3D" id="3.40.710.10">
    <property type="entry name" value="DD-peptidase/beta-lactamase superfamily"/>
    <property type="match status" value="1"/>
</dbReference>
<dbReference type="InterPro" id="IPR050789">
    <property type="entry name" value="Diverse_Enzym_Activities"/>
</dbReference>
<name>A0A6J4JIS6_9CHLR</name>
<dbReference type="Pfam" id="PF00144">
    <property type="entry name" value="Beta-lactamase"/>
    <property type="match status" value="1"/>
</dbReference>
<dbReference type="InterPro" id="IPR001466">
    <property type="entry name" value="Beta-lactam-related"/>
</dbReference>
<dbReference type="SUPFAM" id="SSF56601">
    <property type="entry name" value="beta-lactamase/transpeptidase-like"/>
    <property type="match status" value="1"/>
</dbReference>
<dbReference type="PANTHER" id="PTHR43283:SF7">
    <property type="entry name" value="BETA-LACTAMASE-RELATED DOMAIN-CONTAINING PROTEIN"/>
    <property type="match status" value="1"/>
</dbReference>
<proteinExistence type="predicted"/>
<organism evidence="2">
    <name type="scientific">uncultured Chloroflexota bacterium</name>
    <dbReference type="NCBI Taxonomy" id="166587"/>
    <lineage>
        <taxon>Bacteria</taxon>
        <taxon>Bacillati</taxon>
        <taxon>Chloroflexota</taxon>
        <taxon>environmental samples</taxon>
    </lineage>
</organism>
<sequence length="373" mass="41106">MNVSDYFPPPESQGGWRTAFTPGEARERAGVDVAALERAWSFAAGLHDDSALLVARHGWLCFERYQGQLSRTFNRDMHSCGKAFTSTAAGILMDEHPDRFPLRLDQPVYNGAYLPPEHEPLHDDRKRDILLGQLLSHTAGLRGNNGNTFTLDGPAEIDPAGPDGGFPDDVACGHAAWPHNGTPTSARTLWCDPGAGYSYASAGPLIVGSMIRHLTGLEVAEFMAERVFGPIGWEEWQWDRNPPEPDGARHTKAQGGIKPRSRDALRFGYLHLQEGTWNGRRLVPAWYAAAMRHPSPYNPYPVDYGLQVRLNARGAAPNVPPDAYGPAGFADNYIFVVPSLDLVAVRIGGRHDAQRRQHVWHALLEQIVAAVRD</sequence>
<protein>
    <recommendedName>
        <fullName evidence="1">Beta-lactamase-related domain-containing protein</fullName>
    </recommendedName>
</protein>
<evidence type="ECO:0000259" key="1">
    <source>
        <dbReference type="Pfam" id="PF00144"/>
    </source>
</evidence>
<dbReference type="AlphaFoldDB" id="A0A6J4JIS6"/>
<dbReference type="EMBL" id="CADCTC010000197">
    <property type="protein sequence ID" value="CAA9277951.1"/>
    <property type="molecule type" value="Genomic_DNA"/>
</dbReference>
<feature type="domain" description="Beta-lactamase-related" evidence="1">
    <location>
        <begin position="51"/>
        <end position="346"/>
    </location>
</feature>
<reference evidence="2" key="1">
    <citation type="submission" date="2020-02" db="EMBL/GenBank/DDBJ databases">
        <authorList>
            <person name="Meier V. D."/>
        </authorList>
    </citation>
    <scope>NUCLEOTIDE SEQUENCE</scope>
    <source>
        <strain evidence="2">AVDCRST_MAG77</strain>
    </source>
</reference>
<gene>
    <name evidence="2" type="ORF">AVDCRST_MAG77-3643</name>
</gene>